<keyword evidence="5" id="KW-1185">Reference proteome</keyword>
<reference evidence="3" key="2">
    <citation type="submission" date="2022-12" db="EMBL/GenBank/DDBJ databases">
        <title>2953647.</title>
        <authorList>
            <person name="Hergert J."/>
            <person name="Casey R."/>
            <person name="Wagner J."/>
            <person name="Young E.L."/>
            <person name="Oakeson K.F."/>
        </authorList>
    </citation>
    <scope>NUCLEOTIDE SEQUENCE</scope>
    <source>
        <strain evidence="3">2953647</strain>
    </source>
</reference>
<dbReference type="Proteomes" id="UP001279522">
    <property type="component" value="Unassembled WGS sequence"/>
</dbReference>
<evidence type="ECO:0000313" key="4">
    <source>
        <dbReference type="Proteomes" id="UP000789647"/>
    </source>
</evidence>
<dbReference type="EMBL" id="CP114564">
    <property type="protein sequence ID" value="WAZ55550.1"/>
    <property type="molecule type" value="Genomic_DNA"/>
</dbReference>
<dbReference type="Proteomes" id="UP001164536">
    <property type="component" value="Chromosome"/>
</dbReference>
<protein>
    <submittedName>
        <fullName evidence="1">Uncharacterized protein</fullName>
    </submittedName>
</protein>
<dbReference type="EMBL" id="ABOSXX010000012">
    <property type="protein sequence ID" value="ELV3680407.1"/>
    <property type="molecule type" value="Genomic_DNA"/>
</dbReference>
<evidence type="ECO:0000313" key="1">
    <source>
        <dbReference type="EMBL" id="CAH6597573.1"/>
    </source>
</evidence>
<evidence type="ECO:0000313" key="5">
    <source>
        <dbReference type="Proteomes" id="UP001164536"/>
    </source>
</evidence>
<dbReference type="EMBL" id="OW995941">
    <property type="protein sequence ID" value="CAH6597573.1"/>
    <property type="molecule type" value="Genomic_DNA"/>
</dbReference>
<dbReference type="AlphaFoldDB" id="A0AAD1TXH4"/>
<name>A0AAD1TXH4_CITFR</name>
<evidence type="ECO:0000313" key="3">
    <source>
        <dbReference type="EMBL" id="WAZ55550.1"/>
    </source>
</evidence>
<accession>A0AAD1TXH4</accession>
<dbReference type="Proteomes" id="UP000789647">
    <property type="component" value="Chromosome"/>
</dbReference>
<evidence type="ECO:0000313" key="2">
    <source>
        <dbReference type="EMBL" id="ELV3680407.1"/>
    </source>
</evidence>
<reference evidence="1" key="1">
    <citation type="submission" date="2022-05" db="EMBL/GenBank/DDBJ databases">
        <authorList>
            <person name="Alioto T."/>
            <person name="Alioto T."/>
            <person name="Gomez Garrido J."/>
        </authorList>
    </citation>
    <scope>NUCLEOTIDE SEQUENCE</scope>
    <source>
        <strain evidence="1">112</strain>
    </source>
</reference>
<sequence length="86" mass="9796">MHKVQYRLSRRRKPTRQVLLLNLKKPGKVGAGVPFMTFTSAVHEKKSAEIRSWLICPAPFKLMQTKLSNVRSWYTAGVGMKQPGAR</sequence>
<dbReference type="RefSeq" id="WP_130714764.1">
    <property type="nucleotide sequence ID" value="NZ_BHWY01000003.1"/>
</dbReference>
<reference evidence="2" key="3">
    <citation type="submission" date="2023-05" db="EMBL/GenBank/DDBJ databases">
        <authorList>
            <consortium name="Clinical and Environmental Microbiology Branch: Whole genome sequencing antimicrobial resistance pathogens in the healthcare setting"/>
        </authorList>
    </citation>
    <scope>NUCLEOTIDE SEQUENCE</scope>
    <source>
        <strain evidence="2">2023GN-00287</strain>
    </source>
</reference>
<proteinExistence type="predicted"/>
<gene>
    <name evidence="1" type="ORF">AI2935V1_3019</name>
    <name evidence="3" type="ORF">O4000_14675</name>
    <name evidence="2" type="ORF">SGX49_002843</name>
</gene>
<organism evidence="1 4">
    <name type="scientific">Citrobacter freundii</name>
    <dbReference type="NCBI Taxonomy" id="546"/>
    <lineage>
        <taxon>Bacteria</taxon>
        <taxon>Pseudomonadati</taxon>
        <taxon>Pseudomonadota</taxon>
        <taxon>Gammaproteobacteria</taxon>
        <taxon>Enterobacterales</taxon>
        <taxon>Enterobacteriaceae</taxon>
        <taxon>Citrobacter</taxon>
        <taxon>Citrobacter freundii complex</taxon>
    </lineage>
</organism>